<gene>
    <name evidence="2" type="ORF">CCMA1212_001029</name>
</gene>
<accession>A0ABY2HEP3</accession>
<organism evidence="2 3">
    <name type="scientific">Trichoderma ghanense</name>
    <dbReference type="NCBI Taxonomy" id="65468"/>
    <lineage>
        <taxon>Eukaryota</taxon>
        <taxon>Fungi</taxon>
        <taxon>Dikarya</taxon>
        <taxon>Ascomycota</taxon>
        <taxon>Pezizomycotina</taxon>
        <taxon>Sordariomycetes</taxon>
        <taxon>Hypocreomycetidae</taxon>
        <taxon>Hypocreales</taxon>
        <taxon>Hypocreaceae</taxon>
        <taxon>Trichoderma</taxon>
    </lineage>
</organism>
<evidence type="ECO:0000313" key="3">
    <source>
        <dbReference type="Proteomes" id="UP001642720"/>
    </source>
</evidence>
<comment type="caution">
    <text evidence="2">The sequence shown here is derived from an EMBL/GenBank/DDBJ whole genome shotgun (WGS) entry which is preliminary data.</text>
</comment>
<protein>
    <submittedName>
        <fullName evidence="2">Uncharacterized protein</fullName>
    </submittedName>
</protein>
<proteinExistence type="predicted"/>
<dbReference type="GeneID" id="300572919"/>
<keyword evidence="1" id="KW-0812">Transmembrane</keyword>
<keyword evidence="3" id="KW-1185">Reference proteome</keyword>
<sequence>MNSGQPTSTRPLTYVIIPLLALFVICSAGLFFHVRRRRRRLLMAAAGDSSIWGRGRWVTRDGALVFVPRHSRRSPWGGLHSQEGLNELGEAPPPYYKFKVVPGEEGGAVGAAATTGLRDMEEGRRPPEYVAEPEAAVVADTRRMGI</sequence>
<keyword evidence="1" id="KW-1133">Transmembrane helix</keyword>
<dbReference type="RefSeq" id="XP_073563003.1">
    <property type="nucleotide sequence ID" value="XM_073698469.1"/>
</dbReference>
<dbReference type="EMBL" id="PPTA01000001">
    <property type="protein sequence ID" value="TFB06802.1"/>
    <property type="molecule type" value="Genomic_DNA"/>
</dbReference>
<feature type="transmembrane region" description="Helical" evidence="1">
    <location>
        <begin position="12"/>
        <end position="34"/>
    </location>
</feature>
<evidence type="ECO:0000313" key="2">
    <source>
        <dbReference type="EMBL" id="TFB06802.1"/>
    </source>
</evidence>
<reference evidence="2 3" key="1">
    <citation type="submission" date="2018-01" db="EMBL/GenBank/DDBJ databases">
        <title>Genome characterization of the sugarcane-associated fungus Trichoderma ghanense CCMA-1212 and their application in lignocelulose bioconversion.</title>
        <authorList>
            <person name="Steindorff A.S."/>
            <person name="Mendes T.D."/>
            <person name="Vilela E.S.D."/>
            <person name="Rodrigues D.S."/>
            <person name="Formighieri E.F."/>
            <person name="Melo I.S."/>
            <person name="Favaro L.C.L."/>
        </authorList>
    </citation>
    <scope>NUCLEOTIDE SEQUENCE [LARGE SCALE GENOMIC DNA]</scope>
    <source>
        <strain evidence="2 3">CCMA-1212</strain>
    </source>
</reference>
<name>A0ABY2HEP3_9HYPO</name>
<keyword evidence="1" id="KW-0472">Membrane</keyword>
<dbReference type="Proteomes" id="UP001642720">
    <property type="component" value="Unassembled WGS sequence"/>
</dbReference>
<evidence type="ECO:0000256" key="1">
    <source>
        <dbReference type="SAM" id="Phobius"/>
    </source>
</evidence>